<sequence length="403" mass="43861">MPGRASRRQDHHNDYKMKIKIVAVLLLGCLLQHPSWAAEPPLNKALREEVIMIPSGTGIFSVKLETTLFRPPGEGPFPLLIINHGKSPGNPAFQPRGRSVVMATEFVRRGYAVLLPMRKGFSRSGGMYVDGGCNIRGNGEAQADDLQAALDYARQQAWVDKDRVIIMGQSHGGLTTMAFGERNPPGVRALLNFAGGLRYDATGCIWKSALVDAFGVFGSRTRIPSLWFYGENDSYFNPELAARMYEAYTKAGGPATLVAFGPFKSDAHGMSGSRDGIPIWWPPTEALLKQVGMPTEKTVRLTGELPGSGYANLEDSAAVPYLNEKTRALYEKFLAMHAPRAFAISSSNHVGWAVNGENPSERALQNCQKNSPEPCALYVINDDVVWVKPAEGASPVAASEKLP</sequence>
<evidence type="ECO:0000313" key="3">
    <source>
        <dbReference type="EMBL" id="ADJ63967.1"/>
    </source>
</evidence>
<gene>
    <name evidence="3" type="ordered locus">Hsero_2468</name>
</gene>
<dbReference type="EMBL" id="CP002039">
    <property type="protein sequence ID" value="ADJ63967.1"/>
    <property type="molecule type" value="Genomic_DNA"/>
</dbReference>
<protein>
    <submittedName>
        <fullName evidence="3">Dienelactone hydrolase protein</fullName>
    </submittedName>
</protein>
<evidence type="ECO:0000259" key="2">
    <source>
        <dbReference type="Pfam" id="PF02129"/>
    </source>
</evidence>
<dbReference type="InterPro" id="IPR050261">
    <property type="entry name" value="FrsA_esterase"/>
</dbReference>
<proteinExistence type="predicted"/>
<dbReference type="eggNOG" id="COG0412">
    <property type="taxonomic scope" value="Bacteria"/>
</dbReference>
<organism evidence="3 4">
    <name type="scientific">Herbaspirillum seropedicae (strain SmR1)</name>
    <dbReference type="NCBI Taxonomy" id="757424"/>
    <lineage>
        <taxon>Bacteria</taxon>
        <taxon>Pseudomonadati</taxon>
        <taxon>Pseudomonadota</taxon>
        <taxon>Betaproteobacteria</taxon>
        <taxon>Burkholderiales</taxon>
        <taxon>Oxalobacteraceae</taxon>
        <taxon>Herbaspirillum</taxon>
    </lineage>
</organism>
<dbReference type="PANTHER" id="PTHR22946:SF9">
    <property type="entry name" value="POLYKETIDE TRANSFERASE AF380"/>
    <property type="match status" value="1"/>
</dbReference>
<feature type="domain" description="Xaa-Pro dipeptidyl-peptidase-like" evidence="2">
    <location>
        <begin position="62"/>
        <end position="196"/>
    </location>
</feature>
<dbReference type="Gene3D" id="3.40.50.1820">
    <property type="entry name" value="alpha/beta hydrolase"/>
    <property type="match status" value="1"/>
</dbReference>
<accession>D8IWE7</accession>
<dbReference type="SUPFAM" id="SSF53474">
    <property type="entry name" value="alpha/beta-Hydrolases"/>
    <property type="match status" value="1"/>
</dbReference>
<dbReference type="GO" id="GO:0052689">
    <property type="term" value="F:carboxylic ester hydrolase activity"/>
    <property type="evidence" value="ECO:0007669"/>
    <property type="project" value="UniProtKB-ARBA"/>
</dbReference>
<dbReference type="Proteomes" id="UP000000329">
    <property type="component" value="Chromosome"/>
</dbReference>
<evidence type="ECO:0000256" key="1">
    <source>
        <dbReference type="ARBA" id="ARBA00022801"/>
    </source>
</evidence>
<dbReference type="Pfam" id="PF02129">
    <property type="entry name" value="Peptidase_S15"/>
    <property type="match status" value="1"/>
</dbReference>
<dbReference type="PANTHER" id="PTHR22946">
    <property type="entry name" value="DIENELACTONE HYDROLASE DOMAIN-CONTAINING PROTEIN-RELATED"/>
    <property type="match status" value="1"/>
</dbReference>
<dbReference type="STRING" id="757424.Hsero_2468"/>
<dbReference type="HOGENOM" id="CLU_043246_2_0_4"/>
<reference evidence="3 4" key="1">
    <citation type="submission" date="2010-04" db="EMBL/GenBank/DDBJ databases">
        <title>The genome of Herbaspirillum seropedicae SmR1, an endophytic, nitrogen-fixing, plant-growth promoting beta-Proteobacteria.</title>
        <authorList>
            <person name="Pedrosa F.O."/>
            <person name="Monteiro R.A."/>
            <person name="Wassem R."/>
            <person name="Cruz L.M."/>
            <person name="Ayub R.A."/>
            <person name="Colauto N.B."/>
            <person name="Fernandez M.A."/>
            <person name="Fungaro M.H.P."/>
            <person name="Grisard E.C."/>
            <person name="Hungria M."/>
            <person name="Madeira H.M.F."/>
            <person name="Nodari R.O."/>
            <person name="Osaku C.A."/>
            <person name="Petzl-Erler M.L."/>
            <person name="Terenzi H."/>
            <person name="Vieira L.G.E."/>
            <person name="Almeida M.I.M."/>
            <person name="Alves L.R."/>
            <person name="Arantes O.M.N."/>
            <person name="Balsanelli E."/>
            <person name="Barcellos F.G."/>
            <person name="Baura V.A."/>
            <person name="Binde D.R."/>
            <person name="Campo R.J."/>
            <person name="Chubatsu L.S."/>
            <person name="Chueire L.M.O."/>
            <person name="Ciferri R.R."/>
            <person name="Correa L.C."/>
            <person name="da Conceicao Silva J.L."/>
            <person name="Dabul A.N.G."/>
            <person name="Dambros B.P."/>
            <person name="Faoro H."/>
            <person name="Favetti A."/>
            <person name="Friedermann G."/>
            <person name="Furlaneto M.C."/>
            <person name="Gasques L.S."/>
            <person name="Gimenes C.C.T."/>
            <person name="Gioppo N.M.R."/>
            <person name="Glienke-Blanco C."/>
            <person name="Godoy L.P."/>
            <person name="Guerra M.P."/>
            <person name="Karp S."/>
            <person name="Kava-Cordeiro V."/>
            <person name="Margarido V.P."/>
            <person name="Mathioni S.M."/>
            <person name="Menck-Soares M.A."/>
            <person name="Murace N.K."/>
            <person name="Nicolas M.F."/>
            <person name="Oliveira C.E.C."/>
            <person name="Pagnan N.A.B."/>
            <person name="Pamphile J.A."/>
            <person name="Patussi E.V."/>
            <person name="Pereira L.F.P."/>
            <person name="Pereira-Ferrari L."/>
            <person name="Pinto F.G.S."/>
            <person name="Precoma C."/>
            <person name="Prioli A.J."/>
            <person name="Prioli S.M.A.P."/>
            <person name="Raittz R.T."/>
            <person name="Ramos H.J.O."/>
            <person name="Ribeiro E.M.S.F."/>
            <person name="Rigo L.U."/>
            <person name="Rocha C.L.M.S.C."/>
            <person name="Rocha S.N."/>
            <person name="Santos K."/>
            <person name="Satori D."/>
            <person name="Silva A.G."/>
            <person name="Simao R.C.G."/>
            <person name="Soares M.A.M."/>
            <person name="Souza E.M."/>
            <person name="Steffens M.B.R."/>
            <person name="Steindel M."/>
            <person name="Tadra-Sfeir M.Z."/>
            <person name="Takahashi E.K."/>
            <person name="Torres R.A."/>
            <person name="Valle J.S."/>
            <person name="Vernal J.I."/>
            <person name="Vilas-Boas L.A."/>
            <person name="Watanabe M.A.E."/>
            <person name="Weiss V.A."/>
            <person name="Yates M.A."/>
            <person name="Souza E.M."/>
        </authorList>
    </citation>
    <scope>NUCLEOTIDE SEQUENCE [LARGE SCALE GENOMIC DNA]</scope>
    <source>
        <strain evidence="3 4">SmR1</strain>
    </source>
</reference>
<name>D8IWE7_HERSS</name>
<keyword evidence="4" id="KW-1185">Reference proteome</keyword>
<keyword evidence="1 3" id="KW-0378">Hydrolase</keyword>
<dbReference type="InterPro" id="IPR029058">
    <property type="entry name" value="AB_hydrolase_fold"/>
</dbReference>
<dbReference type="InterPro" id="IPR000383">
    <property type="entry name" value="Xaa-Pro-like_dom"/>
</dbReference>
<evidence type="ECO:0000313" key="4">
    <source>
        <dbReference type="Proteomes" id="UP000000329"/>
    </source>
</evidence>
<dbReference type="AlphaFoldDB" id="D8IWE7"/>
<dbReference type="KEGG" id="hse:Hsero_2468"/>